<protein>
    <submittedName>
        <fullName evidence="2">Uncharacterized protein</fullName>
    </submittedName>
</protein>
<comment type="caution">
    <text evidence="2">The sequence shown here is derived from an EMBL/GenBank/DDBJ whole genome shotgun (WGS) entry which is preliminary data.</text>
</comment>
<accession>A0A4U0XNM7</accession>
<sequence>MQNFTSPKPLHYTKFGYGEAYISRESGPEEREVAVHVLCKAFCWFFECELSMTKSAFERRILRINDRWRFNYDRAGSLRGSDQDRGSDKGDRQLLMRWLLSAQTLEDREVSTLERLIGQLSFKPEWEQPYKSLATYFDAKQILSSDGEHVAAPNFTEEVLSGPKDYFPDSEETGTSEQRIYSTDAGVTSAKTPCDIAVRPAQVVNSQRTNHIPEGDTSIATPDGNHTISKTSDASSETASATSPDDPHGGARDTDGEDSDDAFLDADEGLTSHRQGRLRAAARGDHQMRNSDLEAAGRRHSHAPLAIRSPGGKAVRRRMTYTWRARPAAPSFLLLLLLLLLRASDERRVPDLSRRDTAHSPTPLPTIPHTNPKRFASALVPPPHPRPGPAKRTPGLAPTIIEAARSLARHGGGGGG</sequence>
<keyword evidence="3" id="KW-1185">Reference proteome</keyword>
<proteinExistence type="predicted"/>
<feature type="compositionally biased region" description="Basic and acidic residues" evidence="1">
    <location>
        <begin position="245"/>
        <end position="254"/>
    </location>
</feature>
<feature type="compositionally biased region" description="Polar residues" evidence="1">
    <location>
        <begin position="218"/>
        <end position="228"/>
    </location>
</feature>
<feature type="compositionally biased region" description="Basic and acidic residues" evidence="1">
    <location>
        <begin position="282"/>
        <end position="297"/>
    </location>
</feature>
<feature type="compositionally biased region" description="Polar residues" evidence="1">
    <location>
        <begin position="175"/>
        <end position="191"/>
    </location>
</feature>
<evidence type="ECO:0000256" key="1">
    <source>
        <dbReference type="SAM" id="MobiDB-lite"/>
    </source>
</evidence>
<feature type="region of interest" description="Disordered" evidence="1">
    <location>
        <begin position="157"/>
        <end position="306"/>
    </location>
</feature>
<feature type="region of interest" description="Disordered" evidence="1">
    <location>
        <begin position="352"/>
        <end position="395"/>
    </location>
</feature>
<feature type="compositionally biased region" description="Acidic residues" evidence="1">
    <location>
        <begin position="255"/>
        <end position="268"/>
    </location>
</feature>
<organism evidence="2 3">
    <name type="scientific">Cryomyces minteri</name>
    <dbReference type="NCBI Taxonomy" id="331657"/>
    <lineage>
        <taxon>Eukaryota</taxon>
        <taxon>Fungi</taxon>
        <taxon>Dikarya</taxon>
        <taxon>Ascomycota</taxon>
        <taxon>Pezizomycotina</taxon>
        <taxon>Dothideomycetes</taxon>
        <taxon>Dothideomycetes incertae sedis</taxon>
        <taxon>Cryomyces</taxon>
    </lineage>
</organism>
<evidence type="ECO:0000313" key="2">
    <source>
        <dbReference type="EMBL" id="TKA78950.1"/>
    </source>
</evidence>
<feature type="compositionally biased region" description="Low complexity" evidence="1">
    <location>
        <begin position="229"/>
        <end position="244"/>
    </location>
</feature>
<dbReference type="EMBL" id="NAJN01000120">
    <property type="protein sequence ID" value="TKA78950.1"/>
    <property type="molecule type" value="Genomic_DNA"/>
</dbReference>
<reference evidence="2 3" key="1">
    <citation type="submission" date="2017-03" db="EMBL/GenBank/DDBJ databases">
        <title>Genomes of endolithic fungi from Antarctica.</title>
        <authorList>
            <person name="Coleine C."/>
            <person name="Masonjones S."/>
            <person name="Stajich J.E."/>
        </authorList>
    </citation>
    <scope>NUCLEOTIDE SEQUENCE [LARGE SCALE GENOMIC DNA]</scope>
    <source>
        <strain evidence="2 3">CCFEE 5187</strain>
    </source>
</reference>
<gene>
    <name evidence="2" type="ORF">B0A49_02091</name>
</gene>
<dbReference type="AlphaFoldDB" id="A0A4U0XNM7"/>
<dbReference type="Proteomes" id="UP000308768">
    <property type="component" value="Unassembled WGS sequence"/>
</dbReference>
<evidence type="ECO:0000313" key="3">
    <source>
        <dbReference type="Proteomes" id="UP000308768"/>
    </source>
</evidence>
<name>A0A4U0XNM7_9PEZI</name>